<evidence type="ECO:0000256" key="1">
    <source>
        <dbReference type="SAM" id="MobiDB-lite"/>
    </source>
</evidence>
<keyword evidence="4" id="KW-1185">Reference proteome</keyword>
<evidence type="ECO:0000313" key="4">
    <source>
        <dbReference type="Proteomes" id="UP001305414"/>
    </source>
</evidence>
<protein>
    <submittedName>
        <fullName evidence="3">Uncharacterized protein</fullName>
    </submittedName>
</protein>
<feature type="region of interest" description="Disordered" evidence="1">
    <location>
        <begin position="288"/>
        <end position="328"/>
    </location>
</feature>
<feature type="compositionally biased region" description="Pro residues" evidence="1">
    <location>
        <begin position="356"/>
        <end position="372"/>
    </location>
</feature>
<feature type="compositionally biased region" description="Low complexity" evidence="1">
    <location>
        <begin position="9"/>
        <end position="25"/>
    </location>
</feature>
<dbReference type="EMBL" id="JAWHQM010000014">
    <property type="protein sequence ID" value="KAK5630146.1"/>
    <property type="molecule type" value="Genomic_DNA"/>
</dbReference>
<feature type="region of interest" description="Disordered" evidence="1">
    <location>
        <begin position="483"/>
        <end position="502"/>
    </location>
</feature>
<feature type="compositionally biased region" description="Acidic residues" evidence="1">
    <location>
        <begin position="61"/>
        <end position="73"/>
    </location>
</feature>
<gene>
    <name evidence="3" type="ORF">RRF57_005861</name>
</gene>
<keyword evidence="2" id="KW-0472">Membrane</keyword>
<feature type="region of interest" description="Disordered" evidence="1">
    <location>
        <begin position="1"/>
        <end position="96"/>
    </location>
</feature>
<dbReference type="AlphaFoldDB" id="A0AAN7UR66"/>
<feature type="region of interest" description="Disordered" evidence="1">
    <location>
        <begin position="453"/>
        <end position="477"/>
    </location>
</feature>
<organism evidence="3 4">
    <name type="scientific">Xylaria bambusicola</name>
    <dbReference type="NCBI Taxonomy" id="326684"/>
    <lineage>
        <taxon>Eukaryota</taxon>
        <taxon>Fungi</taxon>
        <taxon>Dikarya</taxon>
        <taxon>Ascomycota</taxon>
        <taxon>Pezizomycotina</taxon>
        <taxon>Sordariomycetes</taxon>
        <taxon>Xylariomycetidae</taxon>
        <taxon>Xylariales</taxon>
        <taxon>Xylariaceae</taxon>
        <taxon>Xylaria</taxon>
    </lineage>
</organism>
<evidence type="ECO:0000313" key="3">
    <source>
        <dbReference type="EMBL" id="KAK5630146.1"/>
    </source>
</evidence>
<feature type="compositionally biased region" description="Polar residues" evidence="1">
    <location>
        <begin position="80"/>
        <end position="95"/>
    </location>
</feature>
<feature type="transmembrane region" description="Helical" evidence="2">
    <location>
        <begin position="170"/>
        <end position="191"/>
    </location>
</feature>
<dbReference type="Proteomes" id="UP001305414">
    <property type="component" value="Unassembled WGS sequence"/>
</dbReference>
<feature type="compositionally biased region" description="Polar residues" evidence="1">
    <location>
        <begin position="288"/>
        <end position="300"/>
    </location>
</feature>
<feature type="compositionally biased region" description="Basic and acidic residues" evidence="1">
    <location>
        <begin position="301"/>
        <end position="318"/>
    </location>
</feature>
<feature type="region of interest" description="Disordered" evidence="1">
    <location>
        <begin position="347"/>
        <end position="385"/>
    </location>
</feature>
<accession>A0AAN7UR66</accession>
<reference evidence="3 4" key="1">
    <citation type="submission" date="2023-10" db="EMBL/GenBank/DDBJ databases">
        <title>Draft genome sequence of Xylaria bambusicola isolate GMP-LS, the root and basal stem rot pathogen of sugarcane in Indonesia.</title>
        <authorList>
            <person name="Selvaraj P."/>
            <person name="Muralishankar V."/>
            <person name="Muruganantham S."/>
            <person name="Sp S."/>
            <person name="Haryani S."/>
            <person name="Lau K.J.X."/>
            <person name="Naqvi N.I."/>
        </authorList>
    </citation>
    <scope>NUCLEOTIDE SEQUENCE [LARGE SCALE GENOMIC DNA]</scope>
    <source>
        <strain evidence="3">GMP-LS</strain>
    </source>
</reference>
<sequence>MRPQLISPALTSGALTSTTAAQQGAIARGDASSLRPAHESSRASGEFFLERHDKRKRKCDEGDDNDDEKEDDDGKCPISNYPTKTFQTSQYHPQPTSMSTSIGISITSTNIVTTGLATSELIAYSTTTTTRNSLPSGSTSNATSTVYFQGQQTDRDESHENYGNNNDVKIALGVVGGLFGLVLLFILYWVIIRPRRWNHLRGQPIEGFSKDADLESHVTVDLRIHTPHSEPHDLASSSDALSGYTIPISASRNVRGPGHIIVDSAAGSVSISTSPGSAHAGVYPATQRTANAPSPATSHTSFREAQGEQRSAHSEAHHPRNYSPVGGLRRSVRLPVCPPLPPPLQICAPPIQSGLDPPPTSDLDGPLPPPRYPETTATSPAPHDLSPISPILVSPLSVISGHEGFVHHLPVPCESQYHAQQQNQEYKGPQRPGCEGYESSTMPEVVSPICQLGQTSASPPEYDYSAETARSSDSNSHHILASRRPSYEGGEKQALQQAMYRY</sequence>
<name>A0AAN7UR66_9PEZI</name>
<evidence type="ECO:0000256" key="2">
    <source>
        <dbReference type="SAM" id="Phobius"/>
    </source>
</evidence>
<keyword evidence="2" id="KW-1133">Transmembrane helix</keyword>
<proteinExistence type="predicted"/>
<comment type="caution">
    <text evidence="3">The sequence shown here is derived from an EMBL/GenBank/DDBJ whole genome shotgun (WGS) entry which is preliminary data.</text>
</comment>
<keyword evidence="2" id="KW-0812">Transmembrane</keyword>